<dbReference type="Proteomes" id="UP000198638">
    <property type="component" value="Unassembled WGS sequence"/>
</dbReference>
<dbReference type="STRING" id="83784.SAMN05192564_11550"/>
<reference evidence="2" key="1">
    <citation type="submission" date="2016-10" db="EMBL/GenBank/DDBJ databases">
        <authorList>
            <person name="Varghese N."/>
            <person name="Submissions S."/>
        </authorList>
    </citation>
    <scope>NUCLEOTIDE SEQUENCE [LARGE SCALE GENOMIC DNA]</scope>
    <source>
        <strain evidence="2">LMG 24000</strain>
    </source>
</reference>
<sequence>MNWLKRYAFNWLRLGDVALNVATGGDANEMLSSRAGKQMLKGKRWACVLCRILDRIPFFGPGHCLKSINPDDGANATIPD</sequence>
<dbReference type="AlphaFoldDB" id="A0A1H4HT27"/>
<dbReference type="RefSeq" id="WP_245753577.1">
    <property type="nucleotide sequence ID" value="NZ_FNRQ01000015.1"/>
</dbReference>
<proteinExistence type="predicted"/>
<accession>A0A1H4HT27</accession>
<gene>
    <name evidence="1" type="ORF">SAMN05192564_11550</name>
</gene>
<name>A0A1H4HT27_9BURK</name>
<evidence type="ECO:0000313" key="1">
    <source>
        <dbReference type="EMBL" id="SEB24821.1"/>
    </source>
</evidence>
<dbReference type="EMBL" id="FNRQ01000015">
    <property type="protein sequence ID" value="SEB24821.1"/>
    <property type="molecule type" value="Genomic_DNA"/>
</dbReference>
<protein>
    <submittedName>
        <fullName evidence="1">Uncharacterized protein</fullName>
    </submittedName>
</protein>
<organism evidence="1 2">
    <name type="scientific">Paraburkholderia sartisoli</name>
    <dbReference type="NCBI Taxonomy" id="83784"/>
    <lineage>
        <taxon>Bacteria</taxon>
        <taxon>Pseudomonadati</taxon>
        <taxon>Pseudomonadota</taxon>
        <taxon>Betaproteobacteria</taxon>
        <taxon>Burkholderiales</taxon>
        <taxon>Burkholderiaceae</taxon>
        <taxon>Paraburkholderia</taxon>
    </lineage>
</organism>
<keyword evidence="2" id="KW-1185">Reference proteome</keyword>
<evidence type="ECO:0000313" key="2">
    <source>
        <dbReference type="Proteomes" id="UP000198638"/>
    </source>
</evidence>